<dbReference type="GO" id="GO:0003700">
    <property type="term" value="F:DNA-binding transcription factor activity"/>
    <property type="evidence" value="ECO:0007669"/>
    <property type="project" value="InterPro"/>
</dbReference>
<reference evidence="2" key="1">
    <citation type="journal article" date="2021" name="PeerJ">
        <title>Extensive microbial diversity within the chicken gut microbiome revealed by metagenomics and culture.</title>
        <authorList>
            <person name="Gilroy R."/>
            <person name="Ravi A."/>
            <person name="Getino M."/>
            <person name="Pursley I."/>
            <person name="Horton D.L."/>
            <person name="Alikhan N.F."/>
            <person name="Baker D."/>
            <person name="Gharbi K."/>
            <person name="Hall N."/>
            <person name="Watson M."/>
            <person name="Adriaenssens E.M."/>
            <person name="Foster-Nyarko E."/>
            <person name="Jarju S."/>
            <person name="Secka A."/>
            <person name="Antonio M."/>
            <person name="Oren A."/>
            <person name="Chaudhuri R.R."/>
            <person name="La Ragione R."/>
            <person name="Hildebrand F."/>
            <person name="Pallen M.J."/>
        </authorList>
    </citation>
    <scope>NUCLEOTIDE SEQUENCE</scope>
    <source>
        <strain evidence="2">ChiGjej2B2-7701</strain>
    </source>
</reference>
<evidence type="ECO:0000313" key="3">
    <source>
        <dbReference type="Proteomes" id="UP000746751"/>
    </source>
</evidence>
<dbReference type="InterPro" id="IPR036388">
    <property type="entry name" value="WH-like_DNA-bd_sf"/>
</dbReference>
<dbReference type="Proteomes" id="UP000746751">
    <property type="component" value="Unassembled WGS sequence"/>
</dbReference>
<comment type="caution">
    <text evidence="2">The sequence shown here is derived from an EMBL/GenBank/DDBJ whole genome shotgun (WGS) entry which is preliminary data.</text>
</comment>
<dbReference type="Gene3D" id="1.10.10.10">
    <property type="entry name" value="Winged helix-like DNA-binding domain superfamily/Winged helix DNA-binding domain"/>
    <property type="match status" value="1"/>
</dbReference>
<dbReference type="AlphaFoldDB" id="A0A921IQ24"/>
<evidence type="ECO:0000313" key="2">
    <source>
        <dbReference type="EMBL" id="HJG31409.1"/>
    </source>
</evidence>
<dbReference type="GO" id="GO:0003677">
    <property type="term" value="F:DNA binding"/>
    <property type="evidence" value="ECO:0007669"/>
    <property type="project" value="InterPro"/>
</dbReference>
<name>A0A921IQ24_9ACTN</name>
<dbReference type="SUPFAM" id="SSF46689">
    <property type="entry name" value="Homeodomain-like"/>
    <property type="match status" value="1"/>
</dbReference>
<protein>
    <submittedName>
        <fullName evidence="2">MurR/RpiR family transcriptional regulator</fullName>
    </submittedName>
</protein>
<dbReference type="InterPro" id="IPR000281">
    <property type="entry name" value="HTH_RpiR"/>
</dbReference>
<evidence type="ECO:0000259" key="1">
    <source>
        <dbReference type="PROSITE" id="PS51071"/>
    </source>
</evidence>
<sequence length="272" mass="30246">MGESVAMGSVAERLLDYIDTTMQHDTNYEIATTLVKNYNRLQGLSIAEIADMCYVSKASISRFCRFMGFADFKELRRQLDCDVPMSGVFPQTFRDTLASDTEKALSSYQEAIQLNISTTLSAGNIAKLPDIARALHGCERIAFFSYHFLWDVGRYFQSRLALMDRLVELHLDYTSQLSCAQALSEHDLAIVCSIGGTYPIRYPMIAQALSEAGCSLLAITQNTSSAYWNHASYVLSCGVTNNIDSGKFGALAAVDMMVMAYLKLYGEQTEDR</sequence>
<dbReference type="PANTHER" id="PTHR30514:SF1">
    <property type="entry name" value="HTH-TYPE TRANSCRIPTIONAL REGULATOR HEXR-RELATED"/>
    <property type="match status" value="1"/>
</dbReference>
<dbReference type="EMBL" id="DYVF01000050">
    <property type="protein sequence ID" value="HJG31409.1"/>
    <property type="molecule type" value="Genomic_DNA"/>
</dbReference>
<dbReference type="InterPro" id="IPR047640">
    <property type="entry name" value="RpiR-like"/>
</dbReference>
<dbReference type="PANTHER" id="PTHR30514">
    <property type="entry name" value="GLUCOKINASE"/>
    <property type="match status" value="1"/>
</dbReference>
<dbReference type="GO" id="GO:0097367">
    <property type="term" value="F:carbohydrate derivative binding"/>
    <property type="evidence" value="ECO:0007669"/>
    <property type="project" value="InterPro"/>
</dbReference>
<dbReference type="Pfam" id="PF01418">
    <property type="entry name" value="HTH_6"/>
    <property type="match status" value="1"/>
</dbReference>
<proteinExistence type="predicted"/>
<dbReference type="InterPro" id="IPR009057">
    <property type="entry name" value="Homeodomain-like_sf"/>
</dbReference>
<feature type="domain" description="HTH rpiR-type" evidence="1">
    <location>
        <begin position="12"/>
        <end position="86"/>
    </location>
</feature>
<accession>A0A921IQ24</accession>
<dbReference type="InterPro" id="IPR046348">
    <property type="entry name" value="SIS_dom_sf"/>
</dbReference>
<dbReference type="PROSITE" id="PS51071">
    <property type="entry name" value="HTH_RPIR"/>
    <property type="match status" value="1"/>
</dbReference>
<dbReference type="SUPFAM" id="SSF53697">
    <property type="entry name" value="SIS domain"/>
    <property type="match status" value="1"/>
</dbReference>
<organism evidence="2 3">
    <name type="scientific">Collinsella ihumii</name>
    <dbReference type="NCBI Taxonomy" id="1720204"/>
    <lineage>
        <taxon>Bacteria</taxon>
        <taxon>Bacillati</taxon>
        <taxon>Actinomycetota</taxon>
        <taxon>Coriobacteriia</taxon>
        <taxon>Coriobacteriales</taxon>
        <taxon>Coriobacteriaceae</taxon>
        <taxon>Collinsella</taxon>
    </lineage>
</organism>
<dbReference type="GO" id="GO:1901135">
    <property type="term" value="P:carbohydrate derivative metabolic process"/>
    <property type="evidence" value="ECO:0007669"/>
    <property type="project" value="InterPro"/>
</dbReference>
<dbReference type="Gene3D" id="3.40.50.10490">
    <property type="entry name" value="Glucose-6-phosphate isomerase like protein, domain 1"/>
    <property type="match status" value="1"/>
</dbReference>
<gene>
    <name evidence="2" type="ORF">K8U80_08460</name>
</gene>
<reference evidence="2" key="2">
    <citation type="submission" date="2021-09" db="EMBL/GenBank/DDBJ databases">
        <authorList>
            <person name="Gilroy R."/>
        </authorList>
    </citation>
    <scope>NUCLEOTIDE SEQUENCE</scope>
    <source>
        <strain evidence="2">ChiGjej2B2-7701</strain>
    </source>
</reference>